<name>A0AAQ4DXC4_AMBAM</name>
<reference evidence="1 2" key="1">
    <citation type="journal article" date="2023" name="Arcadia Sci">
        <title>De novo assembly of a long-read Amblyomma americanum tick genome.</title>
        <authorList>
            <person name="Chou S."/>
            <person name="Poskanzer K.E."/>
            <person name="Rollins M."/>
            <person name="Thuy-Boun P.S."/>
        </authorList>
    </citation>
    <scope>NUCLEOTIDE SEQUENCE [LARGE SCALE GENOMIC DNA]</scope>
    <source>
        <strain evidence="1">F_SG_1</strain>
        <tissue evidence="1">Salivary glands</tissue>
    </source>
</reference>
<dbReference type="InterPro" id="IPR012674">
    <property type="entry name" value="Calycin"/>
</dbReference>
<evidence type="ECO:0008006" key="3">
    <source>
        <dbReference type="Google" id="ProtNLM"/>
    </source>
</evidence>
<dbReference type="SUPFAM" id="SSF50814">
    <property type="entry name" value="Lipocalins"/>
    <property type="match status" value="1"/>
</dbReference>
<dbReference type="AlphaFoldDB" id="A0AAQ4DXC4"/>
<organism evidence="1 2">
    <name type="scientific">Amblyomma americanum</name>
    <name type="common">Lone star tick</name>
    <dbReference type="NCBI Taxonomy" id="6943"/>
    <lineage>
        <taxon>Eukaryota</taxon>
        <taxon>Metazoa</taxon>
        <taxon>Ecdysozoa</taxon>
        <taxon>Arthropoda</taxon>
        <taxon>Chelicerata</taxon>
        <taxon>Arachnida</taxon>
        <taxon>Acari</taxon>
        <taxon>Parasitiformes</taxon>
        <taxon>Ixodida</taxon>
        <taxon>Ixodoidea</taxon>
        <taxon>Ixodidae</taxon>
        <taxon>Amblyomminae</taxon>
        <taxon>Amblyomma</taxon>
    </lineage>
</organism>
<sequence>MNYSTIYLFNNTWQKVDYVAKFFKTDLQSYPHKMREKYNSLETSATSEKWHPRIYQLIFSDYANCSIFRMPEVNYGQGCMVFLTPTAVKSGMPRNCKCMFENACSDSGILRELHDKECKLSQQ</sequence>
<keyword evidence="2" id="KW-1185">Reference proteome</keyword>
<dbReference type="EMBL" id="JARKHS020025743">
    <property type="protein sequence ID" value="KAK8767114.1"/>
    <property type="molecule type" value="Genomic_DNA"/>
</dbReference>
<proteinExistence type="predicted"/>
<comment type="caution">
    <text evidence="1">The sequence shown here is derived from an EMBL/GenBank/DDBJ whole genome shotgun (WGS) entry which is preliminary data.</text>
</comment>
<evidence type="ECO:0000313" key="1">
    <source>
        <dbReference type="EMBL" id="KAK8767114.1"/>
    </source>
</evidence>
<accession>A0AAQ4DXC4</accession>
<protein>
    <recommendedName>
        <fullName evidence="3">Lipocalin</fullName>
    </recommendedName>
</protein>
<dbReference type="InterPro" id="IPR002970">
    <property type="entry name" value="Tick_his-bd"/>
</dbReference>
<dbReference type="Pfam" id="PF02098">
    <property type="entry name" value="His_binding"/>
    <property type="match status" value="1"/>
</dbReference>
<dbReference type="GO" id="GO:0030682">
    <property type="term" value="P:symbiont-mediated perturbation of host defenses"/>
    <property type="evidence" value="ECO:0007669"/>
    <property type="project" value="InterPro"/>
</dbReference>
<gene>
    <name evidence="1" type="ORF">V5799_006104</name>
</gene>
<evidence type="ECO:0000313" key="2">
    <source>
        <dbReference type="Proteomes" id="UP001321473"/>
    </source>
</evidence>
<dbReference type="GO" id="GO:0043176">
    <property type="term" value="F:amine binding"/>
    <property type="evidence" value="ECO:0007669"/>
    <property type="project" value="InterPro"/>
</dbReference>
<dbReference type="Gene3D" id="2.40.128.20">
    <property type="match status" value="1"/>
</dbReference>
<dbReference type="Proteomes" id="UP001321473">
    <property type="component" value="Unassembled WGS sequence"/>
</dbReference>